<dbReference type="SMART" id="SM00579">
    <property type="entry name" value="FBD"/>
    <property type="match status" value="1"/>
</dbReference>
<reference evidence="2 3" key="1">
    <citation type="submission" date="2024-02" db="EMBL/GenBank/DDBJ databases">
        <authorList>
            <person name="Vignale AGUSTIN F."/>
            <person name="Sosa J E."/>
            <person name="Modenutti C."/>
        </authorList>
    </citation>
    <scope>NUCLEOTIDE SEQUENCE [LARGE SCALE GENOMIC DNA]</scope>
</reference>
<sequence>MAAVGIPASLSHLKYLKLSEICFGLTMDVKFALFLIRNSPNLQKITIEAFVSTEAVKGSVLGFYDTLSNTKVSCFRLREVVMRCMTGTLPELMFVKFLLATLPMLEKMLIEPNPAKVNDRGLEILKEVIRFRRASSCAEIMFKDFY</sequence>
<protein>
    <recommendedName>
        <fullName evidence="1">FBD domain-containing protein</fullName>
    </recommendedName>
</protein>
<evidence type="ECO:0000313" key="2">
    <source>
        <dbReference type="EMBL" id="CAK9182354.1"/>
    </source>
</evidence>
<feature type="domain" description="FBD" evidence="1">
    <location>
        <begin position="65"/>
        <end position="143"/>
    </location>
</feature>
<gene>
    <name evidence="2" type="ORF">ILEXP_LOCUS52496</name>
</gene>
<comment type="caution">
    <text evidence="2">The sequence shown here is derived from an EMBL/GenBank/DDBJ whole genome shotgun (WGS) entry which is preliminary data.</text>
</comment>
<dbReference type="EMBL" id="CAUOFW020008320">
    <property type="protein sequence ID" value="CAK9182354.1"/>
    <property type="molecule type" value="Genomic_DNA"/>
</dbReference>
<keyword evidence="3" id="KW-1185">Reference proteome</keyword>
<dbReference type="Proteomes" id="UP001642360">
    <property type="component" value="Unassembled WGS sequence"/>
</dbReference>
<proteinExistence type="predicted"/>
<evidence type="ECO:0000313" key="3">
    <source>
        <dbReference type="Proteomes" id="UP001642360"/>
    </source>
</evidence>
<dbReference type="AlphaFoldDB" id="A0ABC8UN06"/>
<name>A0ABC8UN06_9AQUA</name>
<evidence type="ECO:0000259" key="1">
    <source>
        <dbReference type="SMART" id="SM00579"/>
    </source>
</evidence>
<dbReference type="InterPro" id="IPR006566">
    <property type="entry name" value="FBD"/>
</dbReference>
<accession>A0ABC8UN06</accession>
<organism evidence="2 3">
    <name type="scientific">Ilex paraguariensis</name>
    <name type="common">yerba mate</name>
    <dbReference type="NCBI Taxonomy" id="185542"/>
    <lineage>
        <taxon>Eukaryota</taxon>
        <taxon>Viridiplantae</taxon>
        <taxon>Streptophyta</taxon>
        <taxon>Embryophyta</taxon>
        <taxon>Tracheophyta</taxon>
        <taxon>Spermatophyta</taxon>
        <taxon>Magnoliopsida</taxon>
        <taxon>eudicotyledons</taxon>
        <taxon>Gunneridae</taxon>
        <taxon>Pentapetalae</taxon>
        <taxon>asterids</taxon>
        <taxon>campanulids</taxon>
        <taxon>Aquifoliales</taxon>
        <taxon>Aquifoliaceae</taxon>
        <taxon>Ilex</taxon>
    </lineage>
</organism>